<keyword evidence="4" id="KW-1185">Reference proteome</keyword>
<dbReference type="PANTHER" id="PTHR14119:SF3">
    <property type="entry name" value="ISOCHORISMATASE DOMAIN-CONTAINING PROTEIN 2"/>
    <property type="match status" value="1"/>
</dbReference>
<comment type="similarity">
    <text evidence="1">Belongs to the isochorismatase family.</text>
</comment>
<evidence type="ECO:0000313" key="3">
    <source>
        <dbReference type="EMBL" id="ODV92341.1"/>
    </source>
</evidence>
<dbReference type="Proteomes" id="UP000095023">
    <property type="component" value="Unassembled WGS sequence"/>
</dbReference>
<protein>
    <recommendedName>
        <fullName evidence="2">Isochorismatase-like domain-containing protein</fullName>
    </recommendedName>
</protein>
<accession>A0A1E4TKQ3</accession>
<dbReference type="EMBL" id="KV453841">
    <property type="protein sequence ID" value="ODV92341.1"/>
    <property type="molecule type" value="Genomic_DNA"/>
</dbReference>
<dbReference type="InterPro" id="IPR000868">
    <property type="entry name" value="Isochorismatase-like_dom"/>
</dbReference>
<dbReference type="Pfam" id="PF00857">
    <property type="entry name" value="Isochorismatase"/>
    <property type="match status" value="1"/>
</dbReference>
<dbReference type="AlphaFoldDB" id="A0A1E4TKQ3"/>
<reference evidence="4" key="1">
    <citation type="submission" date="2016-02" db="EMBL/GenBank/DDBJ databases">
        <title>Comparative genomics of biotechnologically important yeasts.</title>
        <authorList>
            <consortium name="DOE Joint Genome Institute"/>
            <person name="Riley R."/>
            <person name="Haridas S."/>
            <person name="Wolfe K.H."/>
            <person name="Lopes M.R."/>
            <person name="Hittinger C.T."/>
            <person name="Goker M."/>
            <person name="Salamov A."/>
            <person name="Wisecaver J."/>
            <person name="Long T.M."/>
            <person name="Aerts A.L."/>
            <person name="Barry K."/>
            <person name="Choi C."/>
            <person name="Clum A."/>
            <person name="Coughlan A.Y."/>
            <person name="Deshpande S."/>
            <person name="Douglass A.P."/>
            <person name="Hanson S.J."/>
            <person name="Klenk H.-P."/>
            <person name="Labutti K."/>
            <person name="Lapidus A."/>
            <person name="Lindquist E."/>
            <person name="Lipzen A."/>
            <person name="Meier-Kolthoff J.P."/>
            <person name="Ohm R.A."/>
            <person name="Otillar R.P."/>
            <person name="Pangilinan J."/>
            <person name="Peng Y."/>
            <person name="Rokas A."/>
            <person name="Rosa C.A."/>
            <person name="Scheuner C."/>
            <person name="Sibirny A.A."/>
            <person name="Slot J.C."/>
            <person name="Stielow J.B."/>
            <person name="Sun H."/>
            <person name="Kurtzman C.P."/>
            <person name="Blackwell M."/>
            <person name="Jeffries T.W."/>
            <person name="Grigoriev I.V."/>
        </authorList>
    </citation>
    <scope>NUCLEOTIDE SEQUENCE [LARGE SCALE GENOMIC DNA]</scope>
    <source>
        <strain evidence="4">NRRL Y-17796</strain>
    </source>
</reference>
<feature type="domain" description="Isochorismatase-like" evidence="2">
    <location>
        <begin position="5"/>
        <end position="152"/>
    </location>
</feature>
<organism evidence="3 4">
    <name type="scientific">Tortispora caseinolytica NRRL Y-17796</name>
    <dbReference type="NCBI Taxonomy" id="767744"/>
    <lineage>
        <taxon>Eukaryota</taxon>
        <taxon>Fungi</taxon>
        <taxon>Dikarya</taxon>
        <taxon>Ascomycota</taxon>
        <taxon>Saccharomycotina</taxon>
        <taxon>Trigonopsidomycetes</taxon>
        <taxon>Trigonopsidales</taxon>
        <taxon>Trigonopsidaceae</taxon>
        <taxon>Tortispora</taxon>
    </lineage>
</organism>
<sequence>MATRLFVCDIQQALRQSIYSCETVITQTCKLLDAAEIFGWSVIATTQKKRALGETVPEILEKPAFKRAEINSDKTLFSMMIPEVKEIVQPDDTVIIAGVESHVCVLQTVLDLCRSNIKVYVCADAVSSGNRGEIPIALRRMASAGAIVSTSDSVMFELLKDASHPNFKQMSQLIKTNLSSTGEALLTFSKI</sequence>
<dbReference type="Gene3D" id="3.40.50.850">
    <property type="entry name" value="Isochorismatase-like"/>
    <property type="match status" value="1"/>
</dbReference>
<dbReference type="InterPro" id="IPR050993">
    <property type="entry name" value="Isochorismatase_domain"/>
</dbReference>
<dbReference type="OrthoDB" id="269496at2759"/>
<evidence type="ECO:0000256" key="1">
    <source>
        <dbReference type="ARBA" id="ARBA00006336"/>
    </source>
</evidence>
<dbReference type="PANTHER" id="PTHR14119">
    <property type="entry name" value="HYDROLASE"/>
    <property type="match status" value="1"/>
</dbReference>
<proteinExistence type="inferred from homology"/>
<name>A0A1E4TKQ3_9ASCO</name>
<dbReference type="InterPro" id="IPR036380">
    <property type="entry name" value="Isochorismatase-like_sf"/>
</dbReference>
<dbReference type="SUPFAM" id="SSF52499">
    <property type="entry name" value="Isochorismatase-like hydrolases"/>
    <property type="match status" value="1"/>
</dbReference>
<evidence type="ECO:0000313" key="4">
    <source>
        <dbReference type="Proteomes" id="UP000095023"/>
    </source>
</evidence>
<evidence type="ECO:0000259" key="2">
    <source>
        <dbReference type="Pfam" id="PF00857"/>
    </source>
</evidence>
<gene>
    <name evidence="3" type="ORF">CANCADRAFT_30519</name>
</gene>